<dbReference type="EC" id="3.1.3.48" evidence="2"/>
<sequence>MKRVTTPSKSLPASEIQQKIEIIPDKVYFLVIRLPPKSSSDEFCFSVDANQEFQYLPFFYDFGPPSLLQIHKFYHLVVSLMKSHSTKKIVYMTSSHASHLSNGVLFITSFRMLFLKLSADEAYSPCNFLSNSLKPYRDASTLPCTYDLTVLSCLKGLQKAMELGWYNLETFNQEEWEKYEQVENGDMNWLIPGKLMAFATPYNTNILNGGWRVATPKDVLPIFKKYKINHVIRLCQKFYNEEVFKQGGLKHSELYFLDGTTPPMTIREKFLKIIESDDVVALHCKAGLGRTFVLSIIISFFIHSFVYNFIHFALIHLYFICLWGVSHSLNNSFCPQL</sequence>
<dbReference type="Proteomes" id="UP000179807">
    <property type="component" value="Unassembled WGS sequence"/>
</dbReference>
<evidence type="ECO:0000256" key="2">
    <source>
        <dbReference type="ARBA" id="ARBA00013064"/>
    </source>
</evidence>
<keyword evidence="8" id="KW-1185">Reference proteome</keyword>
<evidence type="ECO:0000313" key="8">
    <source>
        <dbReference type="Proteomes" id="UP000179807"/>
    </source>
</evidence>
<dbReference type="Pfam" id="PF14671">
    <property type="entry name" value="DSPn"/>
    <property type="match status" value="1"/>
</dbReference>
<accession>A0A1J4K266</accession>
<keyword evidence="5" id="KW-0472">Membrane</keyword>
<dbReference type="VEuPathDB" id="TrichDB:TRFO_06046"/>
<evidence type="ECO:0000256" key="4">
    <source>
        <dbReference type="ARBA" id="ARBA00022912"/>
    </source>
</evidence>
<keyword evidence="3" id="KW-0378">Hydrolase</keyword>
<dbReference type="RefSeq" id="XP_068358194.1">
    <property type="nucleotide sequence ID" value="XM_068492859.1"/>
</dbReference>
<dbReference type="OrthoDB" id="266663at2759"/>
<dbReference type="EMBL" id="MLAK01000771">
    <property type="protein sequence ID" value="OHT05058.1"/>
    <property type="molecule type" value="Genomic_DNA"/>
</dbReference>
<keyword evidence="5" id="KW-1133">Transmembrane helix</keyword>
<dbReference type="CDD" id="cd17657">
    <property type="entry name" value="CDC14_N"/>
    <property type="match status" value="1"/>
</dbReference>
<dbReference type="InterPro" id="IPR050561">
    <property type="entry name" value="PTP"/>
</dbReference>
<dbReference type="Pfam" id="PF22785">
    <property type="entry name" value="Tc-R-P"/>
    <property type="match status" value="1"/>
</dbReference>
<dbReference type="GO" id="GO:0004725">
    <property type="term" value="F:protein tyrosine phosphatase activity"/>
    <property type="evidence" value="ECO:0007669"/>
    <property type="project" value="UniProtKB-EC"/>
</dbReference>
<reference evidence="7" key="1">
    <citation type="submission" date="2016-10" db="EMBL/GenBank/DDBJ databases">
        <authorList>
            <person name="Benchimol M."/>
            <person name="Almeida L.G."/>
            <person name="Vasconcelos A.T."/>
            <person name="Perreira-Neves A."/>
            <person name="Rosa I.A."/>
            <person name="Tasca T."/>
            <person name="Bogo M.R."/>
            <person name="de Souza W."/>
        </authorList>
    </citation>
    <scope>NUCLEOTIDE SEQUENCE [LARGE SCALE GENOMIC DNA]</scope>
    <source>
        <strain evidence="7">K</strain>
    </source>
</reference>
<evidence type="ECO:0000256" key="3">
    <source>
        <dbReference type="ARBA" id="ARBA00022801"/>
    </source>
</evidence>
<dbReference type="InterPro" id="IPR029021">
    <property type="entry name" value="Prot-tyrosine_phosphatase-like"/>
</dbReference>
<evidence type="ECO:0000256" key="5">
    <source>
        <dbReference type="SAM" id="Phobius"/>
    </source>
</evidence>
<comment type="similarity">
    <text evidence="1">Belongs to the protein-tyrosine phosphatase family. Non-receptor class CDC14 subfamily.</text>
</comment>
<dbReference type="GeneID" id="94827563"/>
<feature type="transmembrane region" description="Helical" evidence="5">
    <location>
        <begin position="292"/>
        <end position="325"/>
    </location>
</feature>
<proteinExistence type="inferred from homology"/>
<dbReference type="PANTHER" id="PTHR23339">
    <property type="entry name" value="TYROSINE SPECIFIC PROTEIN PHOSPHATASE AND DUAL SPECIFICITY PROTEIN PHOSPHATASE"/>
    <property type="match status" value="1"/>
</dbReference>
<keyword evidence="4" id="KW-0904">Protein phosphatase</keyword>
<protein>
    <recommendedName>
        <fullName evidence="2">protein-tyrosine-phosphatase</fullName>
        <ecNumber evidence="2">3.1.3.48</ecNumber>
    </recommendedName>
</protein>
<evidence type="ECO:0000256" key="1">
    <source>
        <dbReference type="ARBA" id="ARBA00007315"/>
    </source>
</evidence>
<gene>
    <name evidence="7" type="ORF">TRFO_06046</name>
</gene>
<feature type="domain" description="Dual specificity/tyrosine protein phosphatase N-terminal" evidence="6">
    <location>
        <begin position="21"/>
        <end position="160"/>
    </location>
</feature>
<organism evidence="7 8">
    <name type="scientific">Tritrichomonas foetus</name>
    <dbReference type="NCBI Taxonomy" id="1144522"/>
    <lineage>
        <taxon>Eukaryota</taxon>
        <taxon>Metamonada</taxon>
        <taxon>Parabasalia</taxon>
        <taxon>Tritrichomonadida</taxon>
        <taxon>Tritrichomonadidae</taxon>
        <taxon>Tritrichomonas</taxon>
    </lineage>
</organism>
<keyword evidence="5" id="KW-0812">Transmembrane</keyword>
<dbReference type="FunFam" id="3.90.190.10:FF:000006">
    <property type="entry name" value="Dual specificity protein phosphatase CDC14B"/>
    <property type="match status" value="1"/>
</dbReference>
<dbReference type="AlphaFoldDB" id="A0A1J4K266"/>
<comment type="caution">
    <text evidence="7">The sequence shown here is derived from an EMBL/GenBank/DDBJ whole genome shotgun (WGS) entry which is preliminary data.</text>
</comment>
<dbReference type="SUPFAM" id="SSF52799">
    <property type="entry name" value="(Phosphotyrosine protein) phosphatases II"/>
    <property type="match status" value="2"/>
</dbReference>
<dbReference type="Gene3D" id="3.90.190.10">
    <property type="entry name" value="Protein tyrosine phosphatase superfamily"/>
    <property type="match status" value="2"/>
</dbReference>
<dbReference type="InterPro" id="IPR029260">
    <property type="entry name" value="DSPn"/>
</dbReference>
<evidence type="ECO:0000313" key="7">
    <source>
        <dbReference type="EMBL" id="OHT05058.1"/>
    </source>
</evidence>
<evidence type="ECO:0000259" key="6">
    <source>
        <dbReference type="Pfam" id="PF14671"/>
    </source>
</evidence>
<name>A0A1J4K266_9EUKA</name>